<comment type="caution">
    <text evidence="4">The sequence shown here is derived from an EMBL/GenBank/DDBJ whole genome shotgun (WGS) entry which is preliminary data.</text>
</comment>
<dbReference type="InterPro" id="IPR006626">
    <property type="entry name" value="PbH1"/>
</dbReference>
<dbReference type="GO" id="GO:0008270">
    <property type="term" value="F:zinc ion binding"/>
    <property type="evidence" value="ECO:0007669"/>
    <property type="project" value="UniProtKB-KW"/>
</dbReference>
<dbReference type="Pfam" id="PF25000">
    <property type="entry name" value="DUF7779"/>
    <property type="match status" value="1"/>
</dbReference>
<dbReference type="Proteomes" id="UP001152795">
    <property type="component" value="Unassembled WGS sequence"/>
</dbReference>
<evidence type="ECO:0000256" key="3">
    <source>
        <dbReference type="ARBA" id="ARBA00022833"/>
    </source>
</evidence>
<dbReference type="Gene3D" id="1.25.40.10">
    <property type="entry name" value="Tetratricopeptide repeat domain"/>
    <property type="match status" value="1"/>
</dbReference>
<dbReference type="InterPro" id="IPR056681">
    <property type="entry name" value="DUF7779"/>
</dbReference>
<dbReference type="NCBIfam" id="TIGR03804">
    <property type="entry name" value="para_beta_helix"/>
    <property type="match status" value="1"/>
</dbReference>
<dbReference type="SUPFAM" id="SSF144232">
    <property type="entry name" value="HIT/MYND zinc finger-like"/>
    <property type="match status" value="1"/>
</dbReference>
<proteinExistence type="predicted"/>
<dbReference type="PANTHER" id="PTHR35205">
    <property type="entry name" value="NB-ARC AND TPR DOMAIN PROTEIN"/>
    <property type="match status" value="1"/>
</dbReference>
<dbReference type="InterPro" id="IPR039448">
    <property type="entry name" value="Beta_helix"/>
</dbReference>
<keyword evidence="2" id="KW-0863">Zinc-finger</keyword>
<dbReference type="OrthoDB" id="6088515at2759"/>
<dbReference type="SMART" id="SM00710">
    <property type="entry name" value="PbH1"/>
    <property type="match status" value="5"/>
</dbReference>
<keyword evidence="3" id="KW-0862">Zinc</keyword>
<dbReference type="Pfam" id="PF13229">
    <property type="entry name" value="Beta_helix"/>
    <property type="match status" value="1"/>
</dbReference>
<dbReference type="InterPro" id="IPR011050">
    <property type="entry name" value="Pectin_lyase_fold/virulence"/>
</dbReference>
<dbReference type="PANTHER" id="PTHR35205:SF1">
    <property type="entry name" value="ZU5 DOMAIN-CONTAINING PROTEIN"/>
    <property type="match status" value="1"/>
</dbReference>
<keyword evidence="1" id="KW-0479">Metal-binding</keyword>
<dbReference type="Gene3D" id="3.40.50.300">
    <property type="entry name" value="P-loop containing nucleotide triphosphate hydrolases"/>
    <property type="match status" value="1"/>
</dbReference>
<feature type="non-terminal residue" evidence="4">
    <location>
        <position position="1289"/>
    </location>
</feature>
<evidence type="ECO:0000256" key="2">
    <source>
        <dbReference type="ARBA" id="ARBA00022771"/>
    </source>
</evidence>
<evidence type="ECO:0000313" key="5">
    <source>
        <dbReference type="Proteomes" id="UP001152795"/>
    </source>
</evidence>
<dbReference type="EMBL" id="CACRXK020011249">
    <property type="protein sequence ID" value="CAB4021060.1"/>
    <property type="molecule type" value="Genomic_DNA"/>
</dbReference>
<name>A0A7D9J3F8_PARCT</name>
<gene>
    <name evidence="4" type="ORF">PACLA_8A017178</name>
</gene>
<evidence type="ECO:0000256" key="1">
    <source>
        <dbReference type="ARBA" id="ARBA00022723"/>
    </source>
</evidence>
<dbReference type="SUPFAM" id="SSF52540">
    <property type="entry name" value="P-loop containing nucleoside triphosphate hydrolases"/>
    <property type="match status" value="1"/>
</dbReference>
<dbReference type="SUPFAM" id="SSF48452">
    <property type="entry name" value="TPR-like"/>
    <property type="match status" value="1"/>
</dbReference>
<dbReference type="Gene3D" id="6.10.140.2220">
    <property type="match status" value="1"/>
</dbReference>
<dbReference type="Pfam" id="PF01753">
    <property type="entry name" value="zf-MYND"/>
    <property type="match status" value="1"/>
</dbReference>
<dbReference type="SUPFAM" id="SSF51126">
    <property type="entry name" value="Pectin lyase-like"/>
    <property type="match status" value="1"/>
</dbReference>
<sequence length="1289" mass="146512">CELREVAELRESIKLWKEDVENDQSKLLNALETIEKSLKQEIQDLKERQLRTEEYVEELRLGQLTLKETIERKRKEEPRHLFMAPKQTKWFCGRESELALLRIMLMNDSEEKVTVAAVSGLGGNGKTSLTAEYIHKWKHYYHGGVYWFSGENDIKLKASVDDIAAQFNTLHDNSLEATLSKTLAVFSRITKPWLMVIDDMDESNLSQNLLKLVLGSWQANVACFGHLIATTRRTSQELEEAILGFKESRCLTLECFSLKEAKKFVFKRIGIVGDEVEDKNVDLLFQKLGGLPLALEQACAYIKYLGCTLSAYLDLYEKQSLQLLNKKKATSPYGTSQERLAVRTTWLLNFEHIRKNEHGMIAIRFINATAFMNPNEIQKELINVGEPRIDDKAYCDHVSSPLGSLEVLKLLTDFSLFKETHNSSLAVHRLVQDVIQEHLKPEEKVESIVDAARLLGLAFLNCPSPDVLLENQVNEHADRSSLHLTDSSRFYKWRKMCLHACEIKINLETFLNIFRDVKEKTVFLPEVARIVYECAVYLNVNNYTSQAYAVANFAYRILDWNDEEISEERVKALFPHMFPLSEFLRGHIRYSCKAPLDTNNLSTSKISVNDSLKSEIEIMRLEGNEFFMESHFQKAIETYSSGIDRTKGTNSFDPKLLSNRASAYLRLKQFNNALNDAEEYMKYSPECWRGYAKRALALQGLNEKWDALCAAALAFYHDREVFEHFPPFQTSFPNLKQSICVCDNVSLLISLLSQLVYGIVSDMPSKIIVLEPGKYCLSAECIDGFRTEEDQFSKVKRLWMGGFCLVGVGDSSSEPGVTLSFGSNFGLLLSQNFNAVNLSFIFDLGNWWCKCASMVRLFNCSFTSNIDDRAFVSQGSLSVKKCQFINCRSTALCAAGSAEVEDSVFSGNMSIGLQVGKPRNLVLKNSKLHGNQWGLDVRSAACDVTGCQIYDNKKIGVGVENGKVELTRNEIFHNDRHGIYVCKNSSAIIEENEIFENGWQGITKTSDAWCRISRNKIYQNKCGGIHVEPNKKAPGHQQSIVEFNEILGNKGPGIDEKNAFDDQIGSAFPSLEVLFASEENFIKAKCTENKLKNNIERESEPPSQEVPEICFFCHKQGQLKKCPRCFTAKYCNGECQRSDWKRHKNNCARLLEKYSVLVKVLPLSSCLIGDKKVLKGVEIKAPFSWLERSGPQYAEAPKPDKLFIVKIQAADSWRKSNEGGTLLAIEDRSLTINGDLDVHEHSGRIYHLVRECGSNCNSYGWKKMFFWAQLAKNKMVRVFVGDFPAYQRW</sequence>
<organism evidence="4 5">
    <name type="scientific">Paramuricea clavata</name>
    <name type="common">Red gorgonian</name>
    <name type="synonym">Violescent sea-whip</name>
    <dbReference type="NCBI Taxonomy" id="317549"/>
    <lineage>
        <taxon>Eukaryota</taxon>
        <taxon>Metazoa</taxon>
        <taxon>Cnidaria</taxon>
        <taxon>Anthozoa</taxon>
        <taxon>Octocorallia</taxon>
        <taxon>Malacalcyonacea</taxon>
        <taxon>Plexauridae</taxon>
        <taxon>Paramuricea</taxon>
    </lineage>
</organism>
<dbReference type="InterPro" id="IPR011990">
    <property type="entry name" value="TPR-like_helical_dom_sf"/>
</dbReference>
<dbReference type="InterPro" id="IPR027417">
    <property type="entry name" value="P-loop_NTPase"/>
</dbReference>
<keyword evidence="5" id="KW-1185">Reference proteome</keyword>
<evidence type="ECO:0000313" key="4">
    <source>
        <dbReference type="EMBL" id="CAB4021060.1"/>
    </source>
</evidence>
<dbReference type="PROSITE" id="PS01360">
    <property type="entry name" value="ZF_MYND_1"/>
    <property type="match status" value="1"/>
</dbReference>
<dbReference type="PROSITE" id="PS50865">
    <property type="entry name" value="ZF_MYND_2"/>
    <property type="match status" value="1"/>
</dbReference>
<accession>A0A7D9J3F8</accession>
<protein>
    <submittedName>
        <fullName evidence="4">Stress-induced-phospho 1</fullName>
    </submittedName>
</protein>
<reference evidence="4" key="1">
    <citation type="submission" date="2020-04" db="EMBL/GenBank/DDBJ databases">
        <authorList>
            <person name="Alioto T."/>
            <person name="Alioto T."/>
            <person name="Gomez Garrido J."/>
        </authorList>
    </citation>
    <scope>NUCLEOTIDE SEQUENCE</scope>
    <source>
        <strain evidence="4">A484AB</strain>
    </source>
</reference>
<dbReference type="InterPro" id="IPR012334">
    <property type="entry name" value="Pectin_lyas_fold"/>
</dbReference>
<dbReference type="InterPro" id="IPR002893">
    <property type="entry name" value="Znf_MYND"/>
</dbReference>
<dbReference type="InterPro" id="IPR022441">
    <property type="entry name" value="Para_beta_helix_rpt-2"/>
</dbReference>
<dbReference type="Gene3D" id="2.160.20.10">
    <property type="entry name" value="Single-stranded right-handed beta-helix, Pectin lyase-like"/>
    <property type="match status" value="1"/>
</dbReference>